<dbReference type="PANTHER" id="PTHR30041">
    <property type="entry name" value="ARSENATE REDUCTASE"/>
    <property type="match status" value="1"/>
</dbReference>
<accession>U7QPQ3</accession>
<dbReference type="PROSITE" id="PS51353">
    <property type="entry name" value="ARSC"/>
    <property type="match status" value="1"/>
</dbReference>
<dbReference type="InterPro" id="IPR036249">
    <property type="entry name" value="Thioredoxin-like_sf"/>
</dbReference>
<evidence type="ECO:0000313" key="3">
    <source>
        <dbReference type="Proteomes" id="UP000017127"/>
    </source>
</evidence>
<protein>
    <submittedName>
        <fullName evidence="2">ArsC family protein</fullName>
    </submittedName>
</protein>
<dbReference type="SUPFAM" id="SSF52833">
    <property type="entry name" value="Thioredoxin-like"/>
    <property type="match status" value="1"/>
</dbReference>
<evidence type="ECO:0000256" key="1">
    <source>
        <dbReference type="PROSITE-ProRule" id="PRU01282"/>
    </source>
</evidence>
<comment type="similarity">
    <text evidence="1">Belongs to the ArsC family.</text>
</comment>
<dbReference type="OrthoDB" id="9808142at2"/>
<dbReference type="PANTHER" id="PTHR30041:SF8">
    <property type="entry name" value="PROTEIN YFFB"/>
    <property type="match status" value="1"/>
</dbReference>
<keyword evidence="3" id="KW-1185">Reference proteome</keyword>
<dbReference type="RefSeq" id="WP_023063991.1">
    <property type="nucleotide sequence ID" value="NZ_AUZM01000001.1"/>
</dbReference>
<dbReference type="PATRIC" id="fig|1348334.3.peg.215"/>
<sequence length="145" mass="16175">MANVIFYEKPGCKNNTKQKALLQSAGHNLDARNLLTESWTPQKLRPFFGDLPVTDWFNSSAPRIKSGEVDPSQLNEEAALNLMIADPLLIRRPLILVEEIYRVGFDPDVIESWIGLNSTTPISEDLETCPRSHAETPCKTATHSA</sequence>
<dbReference type="CDD" id="cd03033">
    <property type="entry name" value="ArsC_15kD"/>
    <property type="match status" value="1"/>
</dbReference>
<reference evidence="2 3" key="1">
    <citation type="journal article" date="2013" name="Front. Microbiol.">
        <title>Comparative genomic analyses of the cyanobacterium, Lyngbya aestuarii BL J, a powerful hydrogen producer.</title>
        <authorList>
            <person name="Kothari A."/>
            <person name="Vaughn M."/>
            <person name="Garcia-Pichel F."/>
        </authorList>
    </citation>
    <scope>NUCLEOTIDE SEQUENCE [LARGE SCALE GENOMIC DNA]</scope>
    <source>
        <strain evidence="2 3">BL J</strain>
    </source>
</reference>
<dbReference type="Gene3D" id="3.40.30.10">
    <property type="entry name" value="Glutaredoxin"/>
    <property type="match status" value="1"/>
</dbReference>
<evidence type="ECO:0000313" key="2">
    <source>
        <dbReference type="EMBL" id="ERT09929.1"/>
    </source>
</evidence>
<dbReference type="NCBIfam" id="TIGR01616">
    <property type="entry name" value="nitro_assoc"/>
    <property type="match status" value="1"/>
</dbReference>
<organism evidence="2 3">
    <name type="scientific">Lyngbya aestuarii BL J</name>
    <dbReference type="NCBI Taxonomy" id="1348334"/>
    <lineage>
        <taxon>Bacteria</taxon>
        <taxon>Bacillati</taxon>
        <taxon>Cyanobacteriota</taxon>
        <taxon>Cyanophyceae</taxon>
        <taxon>Oscillatoriophycideae</taxon>
        <taxon>Oscillatoriales</taxon>
        <taxon>Microcoleaceae</taxon>
        <taxon>Lyngbya</taxon>
    </lineage>
</organism>
<dbReference type="AlphaFoldDB" id="U7QPQ3"/>
<dbReference type="EMBL" id="AUZM01000001">
    <property type="protein sequence ID" value="ERT09929.1"/>
    <property type="molecule type" value="Genomic_DNA"/>
</dbReference>
<dbReference type="Proteomes" id="UP000017127">
    <property type="component" value="Unassembled WGS sequence"/>
</dbReference>
<name>U7QPQ3_9CYAN</name>
<proteinExistence type="inferred from homology"/>
<dbReference type="Pfam" id="PF03960">
    <property type="entry name" value="ArsC"/>
    <property type="match status" value="1"/>
</dbReference>
<dbReference type="InterPro" id="IPR006660">
    <property type="entry name" value="Arsenate_reductase-like"/>
</dbReference>
<dbReference type="InterPro" id="IPR006503">
    <property type="entry name" value="Nase-assoc"/>
</dbReference>
<comment type="caution">
    <text evidence="2">The sequence shown here is derived from an EMBL/GenBank/DDBJ whole genome shotgun (WGS) entry which is preliminary data.</text>
</comment>
<gene>
    <name evidence="2" type="ORF">M595_0218</name>
</gene>